<evidence type="ECO:0000313" key="2">
    <source>
        <dbReference type="Proteomes" id="UP001189429"/>
    </source>
</evidence>
<reference evidence="1" key="1">
    <citation type="submission" date="2023-10" db="EMBL/GenBank/DDBJ databases">
        <authorList>
            <person name="Chen Y."/>
            <person name="Shah S."/>
            <person name="Dougan E. K."/>
            <person name="Thang M."/>
            <person name="Chan C."/>
        </authorList>
    </citation>
    <scope>NUCLEOTIDE SEQUENCE [LARGE SCALE GENOMIC DNA]</scope>
</reference>
<dbReference type="Proteomes" id="UP001189429">
    <property type="component" value="Unassembled WGS sequence"/>
</dbReference>
<name>A0ABN9XAQ1_9DINO</name>
<evidence type="ECO:0000313" key="1">
    <source>
        <dbReference type="EMBL" id="CAK0895193.1"/>
    </source>
</evidence>
<sequence length="311" mass="33845">MAASRLLGATRCAALPAVGRRAITVVSRGPWSFEFEAKGAVLHAQYGLPPKLPCPQEAIAEWSGPIADEVRRGPTELMGSSSERNAACVLRFLDDVQSAAAGLARQERPMEALVLRRWILPSPRVSCCTGPAGAARSLRDRAPAVGAVVAGLAGPLAWIPGVMVVNEVIMKRTDQYGALPKSGGPVCCVVSILDFMRRERESCATAFSGSSVKVRSHASQDCQTTPCGQRRPLALGREFQGPRRLSLSTEDPDQGDRAYVRFGCEEYQHIRRRLYNTFGRARNVKWAQCLSCKRCKAVRSRSMRAVCEGVM</sequence>
<comment type="caution">
    <text evidence="1">The sequence shown here is derived from an EMBL/GenBank/DDBJ whole genome shotgun (WGS) entry which is preliminary data.</text>
</comment>
<proteinExistence type="predicted"/>
<organism evidence="1 2">
    <name type="scientific">Prorocentrum cordatum</name>
    <dbReference type="NCBI Taxonomy" id="2364126"/>
    <lineage>
        <taxon>Eukaryota</taxon>
        <taxon>Sar</taxon>
        <taxon>Alveolata</taxon>
        <taxon>Dinophyceae</taxon>
        <taxon>Prorocentrales</taxon>
        <taxon>Prorocentraceae</taxon>
        <taxon>Prorocentrum</taxon>
    </lineage>
</organism>
<gene>
    <name evidence="1" type="ORF">PCOR1329_LOCUS74010</name>
</gene>
<dbReference type="EMBL" id="CAUYUJ010020004">
    <property type="protein sequence ID" value="CAK0895193.1"/>
    <property type="molecule type" value="Genomic_DNA"/>
</dbReference>
<accession>A0ABN9XAQ1</accession>
<protein>
    <submittedName>
        <fullName evidence="1">Uncharacterized protein</fullName>
    </submittedName>
</protein>
<keyword evidence="2" id="KW-1185">Reference proteome</keyword>